<proteinExistence type="predicted"/>
<evidence type="ECO:0000313" key="1">
    <source>
        <dbReference type="EMBL" id="KAH1045457.1"/>
    </source>
</evidence>
<protein>
    <submittedName>
        <fullName evidence="1">Uncharacterized protein</fullName>
    </submittedName>
</protein>
<evidence type="ECO:0000313" key="2">
    <source>
        <dbReference type="Proteomes" id="UP000828251"/>
    </source>
</evidence>
<name>A0A9D3UI08_9ROSI</name>
<organism evidence="1 2">
    <name type="scientific">Gossypium stocksii</name>
    <dbReference type="NCBI Taxonomy" id="47602"/>
    <lineage>
        <taxon>Eukaryota</taxon>
        <taxon>Viridiplantae</taxon>
        <taxon>Streptophyta</taxon>
        <taxon>Embryophyta</taxon>
        <taxon>Tracheophyta</taxon>
        <taxon>Spermatophyta</taxon>
        <taxon>Magnoliopsida</taxon>
        <taxon>eudicotyledons</taxon>
        <taxon>Gunneridae</taxon>
        <taxon>Pentapetalae</taxon>
        <taxon>rosids</taxon>
        <taxon>malvids</taxon>
        <taxon>Malvales</taxon>
        <taxon>Malvaceae</taxon>
        <taxon>Malvoideae</taxon>
        <taxon>Gossypium</taxon>
    </lineage>
</organism>
<accession>A0A9D3UI08</accession>
<gene>
    <name evidence="1" type="ORF">J1N35_036241</name>
</gene>
<sequence>MYDCLRHKQVVPYKCLSLSILNALHIGTMVVDYFHNIGWAGNFDITHCTYYELILEFHSTFHFQQHGQFSLDTPSIITFRLLGTTYSLSLTDFNIALVFVTEDYAMSTDYEDNLCTFPVDFKAIEAFMLSTDNAETTYSPTISKDLWFRNPPLCYIHSYLAYNFSGRRDAPATVSKTELFLLWCMYTGRPLKT</sequence>
<reference evidence="1 2" key="1">
    <citation type="journal article" date="2021" name="Plant Biotechnol. J.">
        <title>Multi-omics assisted identification of the key and species-specific regulatory components of drought-tolerant mechanisms in Gossypium stocksii.</title>
        <authorList>
            <person name="Yu D."/>
            <person name="Ke L."/>
            <person name="Zhang D."/>
            <person name="Wu Y."/>
            <person name="Sun Y."/>
            <person name="Mei J."/>
            <person name="Sun J."/>
            <person name="Sun Y."/>
        </authorList>
    </citation>
    <scope>NUCLEOTIDE SEQUENCE [LARGE SCALE GENOMIC DNA]</scope>
    <source>
        <strain evidence="2">cv. E1</strain>
        <tissue evidence="1">Leaf</tissue>
    </source>
</reference>
<keyword evidence="2" id="KW-1185">Reference proteome</keyword>
<dbReference type="AlphaFoldDB" id="A0A9D3UI08"/>
<dbReference type="Proteomes" id="UP000828251">
    <property type="component" value="Unassembled WGS sequence"/>
</dbReference>
<dbReference type="OrthoDB" id="1423700at2759"/>
<comment type="caution">
    <text evidence="1">The sequence shown here is derived from an EMBL/GenBank/DDBJ whole genome shotgun (WGS) entry which is preliminary data.</text>
</comment>
<dbReference type="EMBL" id="JAIQCV010000011">
    <property type="protein sequence ID" value="KAH1045457.1"/>
    <property type="molecule type" value="Genomic_DNA"/>
</dbReference>